<evidence type="ECO:0000313" key="2">
    <source>
        <dbReference type="EMBL" id="MCJ2189273.1"/>
    </source>
</evidence>
<proteinExistence type="predicted"/>
<dbReference type="EMBL" id="JALHLG010000087">
    <property type="protein sequence ID" value="MCJ2189273.1"/>
    <property type="molecule type" value="Genomic_DNA"/>
</dbReference>
<evidence type="ECO:0000313" key="3">
    <source>
        <dbReference type="Proteomes" id="UP001202281"/>
    </source>
</evidence>
<feature type="compositionally biased region" description="Basic and acidic residues" evidence="1">
    <location>
        <begin position="42"/>
        <end position="61"/>
    </location>
</feature>
<keyword evidence="3" id="KW-1185">Reference proteome</keyword>
<protein>
    <submittedName>
        <fullName evidence="2">Uncharacterized protein</fullName>
    </submittedName>
</protein>
<evidence type="ECO:0000256" key="1">
    <source>
        <dbReference type="SAM" id="MobiDB-lite"/>
    </source>
</evidence>
<gene>
    <name evidence="2" type="ORF">MTR66_21020</name>
</gene>
<accession>A0ABT0BWK1</accession>
<name>A0ABT0BWK1_9SPHN</name>
<dbReference type="RefSeq" id="WP_243924679.1">
    <property type="nucleotide sequence ID" value="NZ_JALHLG010000087.1"/>
</dbReference>
<dbReference type="Proteomes" id="UP001202281">
    <property type="component" value="Unassembled WGS sequence"/>
</dbReference>
<comment type="caution">
    <text evidence="2">The sequence shown here is derived from an EMBL/GenBank/DDBJ whole genome shotgun (WGS) entry which is preliminary data.</text>
</comment>
<organism evidence="2 3">
    <name type="scientific">Novosphingobium beihaiensis</name>
    <dbReference type="NCBI Taxonomy" id="2930389"/>
    <lineage>
        <taxon>Bacteria</taxon>
        <taxon>Pseudomonadati</taxon>
        <taxon>Pseudomonadota</taxon>
        <taxon>Alphaproteobacteria</taxon>
        <taxon>Sphingomonadales</taxon>
        <taxon>Sphingomonadaceae</taxon>
        <taxon>Novosphingobium</taxon>
    </lineage>
</organism>
<feature type="region of interest" description="Disordered" evidence="1">
    <location>
        <begin position="38"/>
        <end position="70"/>
    </location>
</feature>
<sequence length="70" mass="7524">MRFPGGEAGQIRGYDGDLTMAVGTPSIPVGRSVWEFGTNDKPAAKFKSDYETRVEDTDEKSPVSGRPSSS</sequence>
<reference evidence="2 3" key="1">
    <citation type="submission" date="2022-04" db="EMBL/GenBank/DDBJ databases">
        <title>Identification of a novel bacterium isolated from mangrove sediments.</title>
        <authorList>
            <person name="Pan X."/>
        </authorList>
    </citation>
    <scope>NUCLEOTIDE SEQUENCE [LARGE SCALE GENOMIC DNA]</scope>
    <source>
        <strain evidence="2 3">B2638</strain>
    </source>
</reference>